<organism evidence="2 4">
    <name type="scientific">Salmonella enterica I</name>
    <dbReference type="NCBI Taxonomy" id="59201"/>
    <lineage>
        <taxon>Bacteria</taxon>
        <taxon>Pseudomonadati</taxon>
        <taxon>Pseudomonadota</taxon>
        <taxon>Gammaproteobacteria</taxon>
        <taxon>Enterobacterales</taxon>
        <taxon>Enterobacteriaceae</taxon>
        <taxon>Salmonella</taxon>
    </lineage>
</organism>
<name>A0A3U7LLH9_SALET</name>
<dbReference type="Proteomes" id="UP000298415">
    <property type="component" value="Unassembled WGS sequence"/>
</dbReference>
<evidence type="ECO:0000313" key="3">
    <source>
        <dbReference type="Proteomes" id="UP000297783"/>
    </source>
</evidence>
<gene>
    <name evidence="1" type="ORF">C9E93_10570</name>
    <name evidence="2" type="ORF">C9F05_21590</name>
</gene>
<proteinExistence type="predicted"/>
<dbReference type="EMBL" id="PYKE01000309">
    <property type="protein sequence ID" value="TGC95063.1"/>
    <property type="molecule type" value="Genomic_DNA"/>
</dbReference>
<sequence length="159" mass="18571">MSQKIDMFLFLRKHAVHIANKKDWFSDRKKTMPSLKAWLHAEQLLRLDLLLIRHREKFATVWEPLSGRRALNHLLFVRTNWPPAQISELSFDHILLILHEDLTSLGEDMDLPELPANIKSEIGYSAHKDAPYRTGLIPCTEDEWDHTLCEIVQGLRTPE</sequence>
<dbReference type="Proteomes" id="UP000297783">
    <property type="component" value="Unassembled WGS sequence"/>
</dbReference>
<protein>
    <submittedName>
        <fullName evidence="2">Uncharacterized protein</fullName>
    </submittedName>
</protein>
<evidence type="ECO:0000313" key="2">
    <source>
        <dbReference type="EMBL" id="TGC95063.1"/>
    </source>
</evidence>
<evidence type="ECO:0000313" key="4">
    <source>
        <dbReference type="Proteomes" id="UP000298415"/>
    </source>
</evidence>
<evidence type="ECO:0000313" key="1">
    <source>
        <dbReference type="EMBL" id="TGC39540.1"/>
    </source>
</evidence>
<dbReference type="NCBIfam" id="NF033230">
    <property type="entry name" value="phage_region_01"/>
    <property type="match status" value="1"/>
</dbReference>
<accession>A0A3U7LLH9</accession>
<dbReference type="EMBL" id="PYJV01000063">
    <property type="protein sequence ID" value="TGC39540.1"/>
    <property type="molecule type" value="Genomic_DNA"/>
</dbReference>
<comment type="caution">
    <text evidence="2">The sequence shown here is derived from an EMBL/GenBank/DDBJ whole genome shotgun (WGS) entry which is preliminary data.</text>
</comment>
<dbReference type="AlphaFoldDB" id="A0A3U7LLH9"/>
<dbReference type="InterPro" id="IPR059241">
    <property type="entry name" value="SfIV_phage_associated"/>
</dbReference>
<reference evidence="3 4" key="1">
    <citation type="submission" date="2018-03" db="EMBL/GenBank/DDBJ databases">
        <title>Non-Typhoidal Salmonella genome sequencing and assembly.</title>
        <authorList>
            <person name="Matchawe C."/>
        </authorList>
    </citation>
    <scope>NUCLEOTIDE SEQUENCE [LARGE SCALE GENOMIC DNA]</scope>
    <source>
        <strain evidence="2 4">32evb</strain>
        <strain evidence="1 3">98se</strain>
    </source>
</reference>